<protein>
    <submittedName>
        <fullName evidence="4">SDR family NAD(P)-dependent oxidoreductase</fullName>
    </submittedName>
</protein>
<dbReference type="Pfam" id="PF00106">
    <property type="entry name" value="adh_short"/>
    <property type="match status" value="1"/>
</dbReference>
<dbReference type="InterPro" id="IPR036291">
    <property type="entry name" value="NAD(P)-bd_dom_sf"/>
</dbReference>
<evidence type="ECO:0000256" key="2">
    <source>
        <dbReference type="ARBA" id="ARBA00023002"/>
    </source>
</evidence>
<evidence type="ECO:0000256" key="3">
    <source>
        <dbReference type="RuleBase" id="RU000363"/>
    </source>
</evidence>
<dbReference type="PRINTS" id="PR00080">
    <property type="entry name" value="SDRFAMILY"/>
</dbReference>
<organism evidence="4 5">
    <name type="scientific">Qipengyuania aurantiaca</name>
    <dbReference type="NCBI Taxonomy" id="2867233"/>
    <lineage>
        <taxon>Bacteria</taxon>
        <taxon>Pseudomonadati</taxon>
        <taxon>Pseudomonadota</taxon>
        <taxon>Alphaproteobacteria</taxon>
        <taxon>Sphingomonadales</taxon>
        <taxon>Erythrobacteraceae</taxon>
        <taxon>Qipengyuania</taxon>
    </lineage>
</organism>
<comment type="similarity">
    <text evidence="1 3">Belongs to the short-chain dehydrogenases/reductases (SDR) family.</text>
</comment>
<dbReference type="Gene3D" id="3.40.50.720">
    <property type="entry name" value="NAD(P)-binding Rossmann-like Domain"/>
    <property type="match status" value="1"/>
</dbReference>
<name>A0ABX8ZQR3_9SPHN</name>
<keyword evidence="5" id="KW-1185">Reference proteome</keyword>
<dbReference type="InterPro" id="IPR020904">
    <property type="entry name" value="Sc_DH/Rdtase_CS"/>
</dbReference>
<dbReference type="InterPro" id="IPR002347">
    <property type="entry name" value="SDR_fam"/>
</dbReference>
<proteinExistence type="inferred from homology"/>
<dbReference type="PANTHER" id="PTHR44196">
    <property type="entry name" value="DEHYDROGENASE/REDUCTASE SDR FAMILY MEMBER 7B"/>
    <property type="match status" value="1"/>
</dbReference>
<sequence>MTTFAGKRILVTGGSDGIGRELALQLRDRGAEVTVTGRAAQKLAAMEAEGFRTIEADFANAAGVDAVVAAWGDAPLDILVNNAGMGLEHDYRKGKTSSADIEANIHANLTAPILLSARLHENLKAGRDPMIVNVTSGLAITPSTSAPLYCATKAGLRSYSIAAREQLRESAIHVLEALPPMVDTEMTRGQEAKKMSAPDCAAAIVEAMEKRREEAHIGLVKTLKSLHSISPKLVQKILLRF</sequence>
<dbReference type="PRINTS" id="PR00081">
    <property type="entry name" value="GDHRDH"/>
</dbReference>
<dbReference type="SUPFAM" id="SSF51735">
    <property type="entry name" value="NAD(P)-binding Rossmann-fold domains"/>
    <property type="match status" value="1"/>
</dbReference>
<dbReference type="RefSeq" id="WP_221425408.1">
    <property type="nucleotide sequence ID" value="NZ_CP081295.1"/>
</dbReference>
<evidence type="ECO:0000313" key="4">
    <source>
        <dbReference type="EMBL" id="QZD89932.1"/>
    </source>
</evidence>
<dbReference type="EMBL" id="CP081295">
    <property type="protein sequence ID" value="QZD89932.1"/>
    <property type="molecule type" value="Genomic_DNA"/>
</dbReference>
<gene>
    <name evidence="4" type="ORF">K3148_00510</name>
</gene>
<dbReference type="PANTHER" id="PTHR44196:SF1">
    <property type="entry name" value="DEHYDROGENASE_REDUCTASE SDR FAMILY MEMBER 7B"/>
    <property type="match status" value="1"/>
</dbReference>
<accession>A0ABX8ZQR3</accession>
<keyword evidence="2" id="KW-0560">Oxidoreductase</keyword>
<evidence type="ECO:0000256" key="1">
    <source>
        <dbReference type="ARBA" id="ARBA00006484"/>
    </source>
</evidence>
<evidence type="ECO:0000313" key="5">
    <source>
        <dbReference type="Proteomes" id="UP000824281"/>
    </source>
</evidence>
<reference evidence="4 5" key="1">
    <citation type="submission" date="2021-08" db="EMBL/GenBank/DDBJ databases">
        <title>Comparative Genomics Analysis of the Genus Qipengyuania Reveals Extensive Genetic Diversity and Metabolic Versatility, Including the Description of Fifteen Novel Species.</title>
        <authorList>
            <person name="Liu Y."/>
        </authorList>
    </citation>
    <scope>NUCLEOTIDE SEQUENCE [LARGE SCALE GENOMIC DNA]</scope>
    <source>
        <strain evidence="4 5">1NDH13</strain>
    </source>
</reference>
<dbReference type="PROSITE" id="PS00061">
    <property type="entry name" value="ADH_SHORT"/>
    <property type="match status" value="1"/>
</dbReference>
<dbReference type="Proteomes" id="UP000824281">
    <property type="component" value="Chromosome"/>
</dbReference>